<dbReference type="PANTHER" id="PTHR23150:SF19">
    <property type="entry name" value="FORMYLGLYCINE-GENERATING ENZYME"/>
    <property type="match status" value="1"/>
</dbReference>
<proteinExistence type="predicted"/>
<name>A0A1I1XJF0_9BACT</name>
<sequence>MKKLVYVSLLLILCFSGCHTNNQSSESESDLCCMPTTSQESRFLASPQTLGEAENNSSNQSLGDMVLIPGGEFEMGAKENQFAKPDEFPVHKVYVDSFLMDRHPVTNAQFREFVEATGYVTTAERRPDWQEIKKQLPPGTPKPPDSLLVPASLVFKSPDHEVSLSDYIAWWEWVPGANWRHPLGPGSSIEGLDDHPVVHVSWYDAMAYATWAGKRLPTEAEWEYAARGGNNDYIYPWGNEPVSAQRANFWQGNFPYKNVVEDGFQRTAPVGSFPANGYGLYDMAGNVWEWTADWYHPDYYAFLAQQVIALNPQGPETSFDPMEPGVPKKVIRGGSFLCNDSYCAGYRSSARMKSSPDSGALHLGFRCVKDID</sequence>
<dbReference type="SUPFAM" id="SSF56436">
    <property type="entry name" value="C-type lectin-like"/>
    <property type="match status" value="1"/>
</dbReference>
<organism evidence="3 4">
    <name type="scientific">Thermophagus xiamenensis</name>
    <dbReference type="NCBI Taxonomy" id="385682"/>
    <lineage>
        <taxon>Bacteria</taxon>
        <taxon>Pseudomonadati</taxon>
        <taxon>Bacteroidota</taxon>
        <taxon>Bacteroidia</taxon>
        <taxon>Marinilabiliales</taxon>
        <taxon>Marinilabiliaceae</taxon>
        <taxon>Thermophagus</taxon>
    </lineage>
</organism>
<reference evidence="3 4" key="1">
    <citation type="submission" date="2016-10" db="EMBL/GenBank/DDBJ databases">
        <authorList>
            <person name="de Groot N.N."/>
        </authorList>
    </citation>
    <scope>NUCLEOTIDE SEQUENCE [LARGE SCALE GENOMIC DNA]</scope>
    <source>
        <strain evidence="3 4">DSM 19012</strain>
    </source>
</reference>
<dbReference type="InterPro" id="IPR016187">
    <property type="entry name" value="CTDL_fold"/>
</dbReference>
<dbReference type="Gene3D" id="3.90.1580.10">
    <property type="entry name" value="paralog of FGE (formylglycine-generating enzyme)"/>
    <property type="match status" value="1"/>
</dbReference>
<keyword evidence="4" id="KW-1185">Reference proteome</keyword>
<evidence type="ECO:0000313" key="4">
    <source>
        <dbReference type="Proteomes" id="UP000181976"/>
    </source>
</evidence>
<feature type="domain" description="Sulfatase-modifying factor enzyme-like" evidence="2">
    <location>
        <begin position="63"/>
        <end position="369"/>
    </location>
</feature>
<dbReference type="Proteomes" id="UP000181976">
    <property type="component" value="Unassembled WGS sequence"/>
</dbReference>
<accession>A0A1I1XJF0</accession>
<dbReference type="InParanoid" id="A0A1I1XJF0"/>
<dbReference type="PANTHER" id="PTHR23150">
    <property type="entry name" value="SULFATASE MODIFYING FACTOR 1, 2"/>
    <property type="match status" value="1"/>
</dbReference>
<keyword evidence="1" id="KW-0732">Signal</keyword>
<evidence type="ECO:0000256" key="1">
    <source>
        <dbReference type="SAM" id="SignalP"/>
    </source>
</evidence>
<dbReference type="OrthoDB" id="9768004at2"/>
<dbReference type="EMBL" id="FONA01000006">
    <property type="protein sequence ID" value="SFE07321.1"/>
    <property type="molecule type" value="Genomic_DNA"/>
</dbReference>
<gene>
    <name evidence="3" type="ORF">SAMN05444380_10660</name>
</gene>
<dbReference type="eggNOG" id="COG1262">
    <property type="taxonomic scope" value="Bacteria"/>
</dbReference>
<dbReference type="GO" id="GO:0120147">
    <property type="term" value="F:formylglycine-generating oxidase activity"/>
    <property type="evidence" value="ECO:0007669"/>
    <property type="project" value="TreeGrafter"/>
</dbReference>
<dbReference type="RefSeq" id="WP_010528502.1">
    <property type="nucleotide sequence ID" value="NZ_AFSL01000087.1"/>
</dbReference>
<dbReference type="InterPro" id="IPR051043">
    <property type="entry name" value="Sulfatase_Mod_Factor_Kinase"/>
</dbReference>
<dbReference type="AlphaFoldDB" id="A0A1I1XJF0"/>
<dbReference type="InterPro" id="IPR005532">
    <property type="entry name" value="SUMF_dom"/>
</dbReference>
<dbReference type="STRING" id="385682.SAMN05444380_10660"/>
<protein>
    <submittedName>
        <fullName evidence="3">Formylglycine-generating enzyme, required for sulfatase activity, contains SUMF1/FGE domain</fullName>
    </submittedName>
</protein>
<dbReference type="InterPro" id="IPR042095">
    <property type="entry name" value="SUMF_sf"/>
</dbReference>
<feature type="chain" id="PRO_5010173033" evidence="1">
    <location>
        <begin position="21"/>
        <end position="372"/>
    </location>
</feature>
<evidence type="ECO:0000259" key="2">
    <source>
        <dbReference type="Pfam" id="PF03781"/>
    </source>
</evidence>
<feature type="signal peptide" evidence="1">
    <location>
        <begin position="1"/>
        <end position="20"/>
    </location>
</feature>
<evidence type="ECO:0000313" key="3">
    <source>
        <dbReference type="EMBL" id="SFE07321.1"/>
    </source>
</evidence>
<dbReference type="Pfam" id="PF03781">
    <property type="entry name" value="FGE-sulfatase"/>
    <property type="match status" value="1"/>
</dbReference>